<sequence length="212" mass="24039">MKLRKWPVVGIISLIAISLLFIYIYLLDIKKTRVVVEEVEIKEEVKEEEKEEKGYEALFSSLGIQRVNPPLKAKDFTLENLTGSKVSLEDFQGKVVFLNFWAIRCPSCRAGMPGMEMLWQVFKDDEFVILAVNLGEGKNKVSSFVQKNDYTFPVLLDSWGRVANIYGIGGTPIAYLLDPEGRIVGRAPGPRNWANQDAFDLIEYLLSKKKTS</sequence>
<gene>
    <name evidence="3" type="ORF">E3J84_06920</name>
</gene>
<reference evidence="3 4" key="1">
    <citation type="submission" date="2019-03" db="EMBL/GenBank/DDBJ databases">
        <title>Metabolic potential of uncultured bacteria and archaea associated with petroleum seepage in deep-sea sediments.</title>
        <authorList>
            <person name="Dong X."/>
            <person name="Hubert C."/>
        </authorList>
    </citation>
    <scope>NUCLEOTIDE SEQUENCE [LARGE SCALE GENOMIC DNA]</scope>
    <source>
        <strain evidence="3">E44_bin7</strain>
    </source>
</reference>
<dbReference type="EMBL" id="SOKJ01000396">
    <property type="protein sequence ID" value="TET07886.1"/>
    <property type="molecule type" value="Genomic_DNA"/>
</dbReference>
<dbReference type="InterPro" id="IPR013766">
    <property type="entry name" value="Thioredoxin_domain"/>
</dbReference>
<keyword evidence="1" id="KW-0472">Membrane</keyword>
<feature type="transmembrane region" description="Helical" evidence="1">
    <location>
        <begin position="6"/>
        <end position="26"/>
    </location>
</feature>
<dbReference type="Pfam" id="PF00578">
    <property type="entry name" value="AhpC-TSA"/>
    <property type="match status" value="1"/>
</dbReference>
<dbReference type="GO" id="GO:0016209">
    <property type="term" value="F:antioxidant activity"/>
    <property type="evidence" value="ECO:0007669"/>
    <property type="project" value="InterPro"/>
</dbReference>
<organism evidence="3 4">
    <name type="scientific">Aerophobetes bacterium</name>
    <dbReference type="NCBI Taxonomy" id="2030807"/>
    <lineage>
        <taxon>Bacteria</taxon>
        <taxon>Candidatus Aerophobota</taxon>
    </lineage>
</organism>
<dbReference type="GO" id="GO:0016491">
    <property type="term" value="F:oxidoreductase activity"/>
    <property type="evidence" value="ECO:0007669"/>
    <property type="project" value="InterPro"/>
</dbReference>
<dbReference type="InterPro" id="IPR036249">
    <property type="entry name" value="Thioredoxin-like_sf"/>
</dbReference>
<keyword evidence="1" id="KW-0812">Transmembrane</keyword>
<dbReference type="SUPFAM" id="SSF52833">
    <property type="entry name" value="Thioredoxin-like"/>
    <property type="match status" value="1"/>
</dbReference>
<accession>A0A523RQ93</accession>
<dbReference type="InterPro" id="IPR000866">
    <property type="entry name" value="AhpC/TSA"/>
</dbReference>
<dbReference type="PANTHER" id="PTHR42852">
    <property type="entry name" value="THIOL:DISULFIDE INTERCHANGE PROTEIN DSBE"/>
    <property type="match status" value="1"/>
</dbReference>
<comment type="caution">
    <text evidence="3">The sequence shown here is derived from an EMBL/GenBank/DDBJ whole genome shotgun (WGS) entry which is preliminary data.</text>
</comment>
<evidence type="ECO:0000313" key="4">
    <source>
        <dbReference type="Proteomes" id="UP000316360"/>
    </source>
</evidence>
<keyword evidence="1" id="KW-1133">Transmembrane helix</keyword>
<evidence type="ECO:0000256" key="1">
    <source>
        <dbReference type="SAM" id="Phobius"/>
    </source>
</evidence>
<dbReference type="CDD" id="cd02966">
    <property type="entry name" value="TlpA_like_family"/>
    <property type="match status" value="1"/>
</dbReference>
<dbReference type="PANTHER" id="PTHR42852:SF17">
    <property type="entry name" value="THIOREDOXIN-LIKE PROTEIN HI_1115"/>
    <property type="match status" value="1"/>
</dbReference>
<name>A0A523RQ93_UNCAE</name>
<feature type="domain" description="Thioredoxin" evidence="2">
    <location>
        <begin position="67"/>
        <end position="207"/>
    </location>
</feature>
<dbReference type="Gene3D" id="3.40.30.10">
    <property type="entry name" value="Glutaredoxin"/>
    <property type="match status" value="1"/>
</dbReference>
<dbReference type="AlphaFoldDB" id="A0A523RQ93"/>
<protein>
    <submittedName>
        <fullName evidence="3">TlpA family protein disulfide reductase</fullName>
    </submittedName>
</protein>
<evidence type="ECO:0000313" key="3">
    <source>
        <dbReference type="EMBL" id="TET07886.1"/>
    </source>
</evidence>
<evidence type="ECO:0000259" key="2">
    <source>
        <dbReference type="PROSITE" id="PS51352"/>
    </source>
</evidence>
<dbReference type="PROSITE" id="PS51352">
    <property type="entry name" value="THIOREDOXIN_2"/>
    <property type="match status" value="1"/>
</dbReference>
<dbReference type="InterPro" id="IPR050553">
    <property type="entry name" value="Thioredoxin_ResA/DsbE_sf"/>
</dbReference>
<proteinExistence type="predicted"/>
<dbReference type="Proteomes" id="UP000316360">
    <property type="component" value="Unassembled WGS sequence"/>
</dbReference>